<dbReference type="PANTHER" id="PTHR40688">
    <property type="match status" value="1"/>
</dbReference>
<dbReference type="Pfam" id="PF01402">
    <property type="entry name" value="RHH_1"/>
    <property type="match status" value="1"/>
</dbReference>
<evidence type="ECO:0000313" key="3">
    <source>
        <dbReference type="Proteomes" id="UP000033202"/>
    </source>
</evidence>
<reference evidence="2 3" key="1">
    <citation type="submission" date="2015-04" db="EMBL/GenBank/DDBJ databases">
        <title>Whole genome shotgun sequence of Sphingomonas changbaiensis NBRC 104936.</title>
        <authorList>
            <person name="Katano-Makiyama Y."/>
            <person name="Hosoyama A."/>
            <person name="Hashimoto M."/>
            <person name="Noguchi M."/>
            <person name="Tsuchikane K."/>
            <person name="Ohji S."/>
            <person name="Yamazoe A."/>
            <person name="Ichikawa N."/>
            <person name="Kimura A."/>
            <person name="Fujita N."/>
        </authorList>
    </citation>
    <scope>NUCLEOTIDE SEQUENCE [LARGE SCALE GENOMIC DNA]</scope>
    <source>
        <strain evidence="2 3">NBRC 104936</strain>
    </source>
</reference>
<dbReference type="Proteomes" id="UP000033202">
    <property type="component" value="Unassembled WGS sequence"/>
</dbReference>
<gene>
    <name evidence="2" type="ORF">SCH01S_52_00110</name>
</gene>
<evidence type="ECO:0000259" key="1">
    <source>
        <dbReference type="Pfam" id="PF01402"/>
    </source>
</evidence>
<dbReference type="PANTHER" id="PTHR40688:SF2">
    <property type="entry name" value="RIBBON-HELIX-HELIX PROTEIN COPG DOMAIN-CONTAINING PROTEIN"/>
    <property type="match status" value="1"/>
</dbReference>
<dbReference type="RefSeq" id="WP_046349616.1">
    <property type="nucleotide sequence ID" value="NZ_BBWU01000052.1"/>
</dbReference>
<sequence length="90" mass="10164">MSTAVITARVSEELAKTLDALASRMDRSRSWILAAAIKSYIEEQTSFLDFVEEGERAIDEGRSYTKEEMDAWFDERIAAAQARMKRAEAA</sequence>
<dbReference type="InterPro" id="IPR052991">
    <property type="entry name" value="Non-func_TypeII_TA_Antitoxin"/>
</dbReference>
<name>A0A0E9MUK6_9SPHN</name>
<dbReference type="GO" id="GO:0006355">
    <property type="term" value="P:regulation of DNA-templated transcription"/>
    <property type="evidence" value="ECO:0007669"/>
    <property type="project" value="InterPro"/>
</dbReference>
<evidence type="ECO:0000313" key="2">
    <source>
        <dbReference type="EMBL" id="GAO40830.1"/>
    </source>
</evidence>
<keyword evidence="3" id="KW-1185">Reference proteome</keyword>
<protein>
    <recommendedName>
        <fullName evidence="1">Ribbon-helix-helix protein CopG domain-containing protein</fullName>
    </recommendedName>
</protein>
<dbReference type="STRING" id="1219043.SCH01S_52_00110"/>
<dbReference type="InterPro" id="IPR010985">
    <property type="entry name" value="Ribbon_hlx_hlx"/>
</dbReference>
<comment type="caution">
    <text evidence="2">The sequence shown here is derived from an EMBL/GenBank/DDBJ whole genome shotgun (WGS) entry which is preliminary data.</text>
</comment>
<dbReference type="EMBL" id="BBWU01000052">
    <property type="protein sequence ID" value="GAO40830.1"/>
    <property type="molecule type" value="Genomic_DNA"/>
</dbReference>
<dbReference type="SUPFAM" id="SSF47598">
    <property type="entry name" value="Ribbon-helix-helix"/>
    <property type="match status" value="1"/>
</dbReference>
<organism evidence="2 3">
    <name type="scientific">Sphingomonas changbaiensis NBRC 104936</name>
    <dbReference type="NCBI Taxonomy" id="1219043"/>
    <lineage>
        <taxon>Bacteria</taxon>
        <taxon>Pseudomonadati</taxon>
        <taxon>Pseudomonadota</taxon>
        <taxon>Alphaproteobacteria</taxon>
        <taxon>Sphingomonadales</taxon>
        <taxon>Sphingomonadaceae</taxon>
        <taxon>Sphingomonas</taxon>
    </lineage>
</organism>
<feature type="domain" description="Ribbon-helix-helix protein CopG" evidence="1">
    <location>
        <begin position="5"/>
        <end position="43"/>
    </location>
</feature>
<proteinExistence type="predicted"/>
<dbReference type="InterPro" id="IPR002145">
    <property type="entry name" value="CopG"/>
</dbReference>
<dbReference type="AlphaFoldDB" id="A0A0E9MUK6"/>
<dbReference type="OrthoDB" id="5298181at2"/>
<accession>A0A0E9MUK6</accession>